<dbReference type="EMBL" id="CAFBOJ010000051">
    <property type="protein sequence ID" value="CAB4978523.1"/>
    <property type="molecule type" value="Genomic_DNA"/>
</dbReference>
<dbReference type="EMBL" id="CAEZZR010000052">
    <property type="protein sequence ID" value="CAB4773394.1"/>
    <property type="molecule type" value="Genomic_DNA"/>
</dbReference>
<sequence>MVKSANSWSEDFEAQLRSSGVEEFCASINLDFDEVFLAPARNSSLEKNPYEDFLWIVSPHSLIPTGVLHSFSNDAQLRKALPWEEWLQWDGQSRHNSLYQVRQNPDQGIFDGSLEDTEHPPIVLGQEWFSTVEKTLPPILF</sequence>
<name>A0A6J6L4Y0_9ZZZZ</name>
<gene>
    <name evidence="1" type="ORF">UFOPK2254_00499</name>
    <name evidence="2" type="ORF">UFOPK2646_00605</name>
    <name evidence="3" type="ORF">UFOPK2907_00685</name>
    <name evidence="4" type="ORF">UFOPK3197_00560</name>
    <name evidence="5" type="ORF">UFOPK3937_00598</name>
</gene>
<evidence type="ECO:0000313" key="2">
    <source>
        <dbReference type="EMBL" id="CAB4703855.1"/>
    </source>
</evidence>
<dbReference type="AlphaFoldDB" id="A0A6J6L4Y0"/>
<evidence type="ECO:0000313" key="3">
    <source>
        <dbReference type="EMBL" id="CAB4773394.1"/>
    </source>
</evidence>
<proteinExistence type="predicted"/>
<organism evidence="1">
    <name type="scientific">freshwater metagenome</name>
    <dbReference type="NCBI Taxonomy" id="449393"/>
    <lineage>
        <taxon>unclassified sequences</taxon>
        <taxon>metagenomes</taxon>
        <taxon>ecological metagenomes</taxon>
    </lineage>
</organism>
<accession>A0A6J6L4Y0</accession>
<dbReference type="EMBL" id="CAEZYB010000053">
    <property type="protein sequence ID" value="CAB4703855.1"/>
    <property type="molecule type" value="Genomic_DNA"/>
</dbReference>
<protein>
    <submittedName>
        <fullName evidence="1">Unannotated protein</fullName>
    </submittedName>
</protein>
<reference evidence="1" key="1">
    <citation type="submission" date="2020-05" db="EMBL/GenBank/DDBJ databases">
        <authorList>
            <person name="Chiriac C."/>
            <person name="Salcher M."/>
            <person name="Ghai R."/>
            <person name="Kavagutti S V."/>
        </authorList>
    </citation>
    <scope>NUCLEOTIDE SEQUENCE</scope>
</reference>
<dbReference type="EMBL" id="CAEZWO010000035">
    <property type="protein sequence ID" value="CAB4657087.1"/>
    <property type="molecule type" value="Genomic_DNA"/>
</dbReference>
<evidence type="ECO:0000313" key="5">
    <source>
        <dbReference type="EMBL" id="CAB4978523.1"/>
    </source>
</evidence>
<evidence type="ECO:0000313" key="4">
    <source>
        <dbReference type="EMBL" id="CAB4826578.1"/>
    </source>
</evidence>
<evidence type="ECO:0000313" key="1">
    <source>
        <dbReference type="EMBL" id="CAB4657087.1"/>
    </source>
</evidence>
<dbReference type="EMBL" id="CAFABI010000047">
    <property type="protein sequence ID" value="CAB4826578.1"/>
    <property type="molecule type" value="Genomic_DNA"/>
</dbReference>